<dbReference type="InterPro" id="IPR036291">
    <property type="entry name" value="NAD(P)-bd_dom_sf"/>
</dbReference>
<dbReference type="Proteomes" id="UP000435357">
    <property type="component" value="Unassembled WGS sequence"/>
</dbReference>
<dbReference type="EMBL" id="WACR01000006">
    <property type="protein sequence ID" value="KAB1064022.1"/>
    <property type="molecule type" value="Genomic_DNA"/>
</dbReference>
<reference evidence="2 3" key="1">
    <citation type="submission" date="2019-09" db="EMBL/GenBank/DDBJ databases">
        <title>Genomes of Cryomorphaceae.</title>
        <authorList>
            <person name="Bowman J.P."/>
        </authorList>
    </citation>
    <scope>NUCLEOTIDE SEQUENCE [LARGE SCALE GENOMIC DNA]</scope>
    <source>
        <strain evidence="2 3">KCTC 52047</strain>
    </source>
</reference>
<dbReference type="InterPro" id="IPR021295">
    <property type="entry name" value="DUF2867"/>
</dbReference>
<name>A0A6N6M6I9_9FLAO</name>
<dbReference type="InterPro" id="IPR051207">
    <property type="entry name" value="ComplexI_NDUFA9_subunit"/>
</dbReference>
<comment type="caution">
    <text evidence="2">The sequence shown here is derived from an EMBL/GenBank/DDBJ whole genome shotgun (WGS) entry which is preliminary data.</text>
</comment>
<dbReference type="InterPro" id="IPR016040">
    <property type="entry name" value="NAD(P)-bd_dom"/>
</dbReference>
<dbReference type="Gene3D" id="3.40.50.720">
    <property type="entry name" value="NAD(P)-binding Rossmann-like Domain"/>
    <property type="match status" value="1"/>
</dbReference>
<evidence type="ECO:0000259" key="1">
    <source>
        <dbReference type="Pfam" id="PF13460"/>
    </source>
</evidence>
<evidence type="ECO:0000313" key="2">
    <source>
        <dbReference type="EMBL" id="KAB1064022.1"/>
    </source>
</evidence>
<dbReference type="Pfam" id="PF13460">
    <property type="entry name" value="NAD_binding_10"/>
    <property type="match status" value="1"/>
</dbReference>
<gene>
    <name evidence="2" type="ORF">F3059_08275</name>
</gene>
<feature type="domain" description="NAD(P)-binding" evidence="1">
    <location>
        <begin position="7"/>
        <end position="136"/>
    </location>
</feature>
<evidence type="ECO:0000313" key="3">
    <source>
        <dbReference type="Proteomes" id="UP000435357"/>
    </source>
</evidence>
<dbReference type="SUPFAM" id="SSF51735">
    <property type="entry name" value="NAD(P)-binding Rossmann-fold domains"/>
    <property type="match status" value="1"/>
</dbReference>
<dbReference type="GO" id="GO:0044877">
    <property type="term" value="F:protein-containing complex binding"/>
    <property type="evidence" value="ECO:0007669"/>
    <property type="project" value="TreeGrafter"/>
</dbReference>
<dbReference type="PANTHER" id="PTHR12126">
    <property type="entry name" value="NADH-UBIQUINONE OXIDOREDUCTASE 39 KDA SUBUNIT-RELATED"/>
    <property type="match status" value="1"/>
</dbReference>
<dbReference type="AlphaFoldDB" id="A0A6N6M6I9"/>
<dbReference type="RefSeq" id="WP_151168117.1">
    <property type="nucleotide sequence ID" value="NZ_WACR01000006.1"/>
</dbReference>
<accession>A0A6N6M6I9</accession>
<protein>
    <submittedName>
        <fullName evidence="2">SDR family oxidoreductase</fullName>
    </submittedName>
</protein>
<proteinExistence type="predicted"/>
<dbReference type="PANTHER" id="PTHR12126:SF11">
    <property type="entry name" value="NADH DEHYDROGENASE [UBIQUINONE] 1 ALPHA SUBCOMPLEX SUBUNIT 9, MITOCHONDRIAL"/>
    <property type="match status" value="1"/>
</dbReference>
<sequence length="474" mass="54382">MRILLTGATGYIGKRLLPELLKKDHEVICVVRDKSRFIVPTGHESKIEVVEHDFLEPFPENKSLNFDKAYYLLHSMSGNTRGFEEKERTCAHNFTELADRANCKQIIYLSGLTNQDKLSKHLESRKMVEQILKKAKTPLTTLKAGIIVGSGSASFEIIRDLVEKLPVMVAPKWINTRCQPIAIRNVIQYLTGVIEHDECKGNSYDIGGPEVLTYREMLLGYAKSRRLNRRIITVPVMTPRLSSKWLYFVTSTTYNLAVNLVDSMKVEVICEENRIREIIQTDLLTYKESIDLAFSRIGQNLVASSWKDSFVAGNATYDLQDFVEVPQYGCFKDIKKKTAPNRKKTINNVFAIGGNRGWYYGNSLWQLRGLLDKLVGGVGLRRGRTNQTRIDEGDVIDFWRVIVANRDKGRLLLYAEMKLPGEAWLEFNMEGEKLVQTATFRPRGLAGRLYWYTMLPFHAFIFRGMLRNLVEYKQ</sequence>
<organism evidence="2 3">
    <name type="scientific">Salibacter halophilus</name>
    <dbReference type="NCBI Taxonomy" id="1803916"/>
    <lineage>
        <taxon>Bacteria</taxon>
        <taxon>Pseudomonadati</taxon>
        <taxon>Bacteroidota</taxon>
        <taxon>Flavobacteriia</taxon>
        <taxon>Flavobacteriales</taxon>
        <taxon>Salibacteraceae</taxon>
        <taxon>Salibacter</taxon>
    </lineage>
</organism>
<dbReference type="Pfam" id="PF11066">
    <property type="entry name" value="DUF2867"/>
    <property type="match status" value="1"/>
</dbReference>
<keyword evidence="3" id="KW-1185">Reference proteome</keyword>
<dbReference type="OrthoDB" id="9774199at2"/>